<dbReference type="GeneID" id="87812959"/>
<dbReference type="RefSeq" id="XP_062632341.1">
    <property type="nucleotide sequence ID" value="XM_062776357.1"/>
</dbReference>
<keyword evidence="3" id="KW-1185">Reference proteome</keyword>
<accession>A0AAF0YG69</accession>
<evidence type="ECO:0000313" key="2">
    <source>
        <dbReference type="EMBL" id="WOO86315.1"/>
    </source>
</evidence>
<dbReference type="InterPro" id="IPR036047">
    <property type="entry name" value="F-box-like_dom_sf"/>
</dbReference>
<name>A0AAF0YG69_9TREE</name>
<gene>
    <name evidence="2" type="ORF">LOC62_07G009798</name>
</gene>
<dbReference type="Gene3D" id="1.20.1280.50">
    <property type="match status" value="1"/>
</dbReference>
<reference evidence="2" key="1">
    <citation type="submission" date="2023-10" db="EMBL/GenBank/DDBJ databases">
        <authorList>
            <person name="Noh H."/>
        </authorList>
    </citation>
    <scope>NUCLEOTIDE SEQUENCE</scope>
    <source>
        <strain evidence="2">DUCC4014</strain>
    </source>
</reference>
<dbReference type="AlphaFoldDB" id="A0AAF0YG69"/>
<dbReference type="Proteomes" id="UP000827549">
    <property type="component" value="Chromosome 7"/>
</dbReference>
<proteinExistence type="predicted"/>
<feature type="domain" description="F-box" evidence="1">
    <location>
        <begin position="9"/>
        <end position="49"/>
    </location>
</feature>
<dbReference type="Pfam" id="PF12937">
    <property type="entry name" value="F-box-like"/>
    <property type="match status" value="1"/>
</dbReference>
<dbReference type="EMBL" id="CP086720">
    <property type="protein sequence ID" value="WOO86315.1"/>
    <property type="molecule type" value="Genomic_DNA"/>
</dbReference>
<dbReference type="InterPro" id="IPR001810">
    <property type="entry name" value="F-box_dom"/>
</dbReference>
<dbReference type="SUPFAM" id="SSF81383">
    <property type="entry name" value="F-box domain"/>
    <property type="match status" value="1"/>
</dbReference>
<sequence length="450" mass="52022">MTTTTPLVLPDDILLEILSYLDPRDVVAGYNVSRQWREVIRNFQLCKPFFVEYDNTCPVKKRSVITGSKNRVTDWGALSNTLVRQERRWARSDTVLRWSPTIFHVPPLPWKFGGCHIDVFEDTLLVQRISYVPFNPERRYRQPDPVRHLYFLDRYTFELKFPAVLVAEGDMVWIIQEQTIGPIIIWTHLSDQRYGGGLFPESQYQKIHVLLPDDLAAKFGVSTSDLPLVPGFKVVAHFFQLHLIPEMMPFTIKVEREDSTLRLLLAHQLFDEQEIHITELARTDGRTIDRPQPHNITFAKPIEDLLAVPDTYDHGTHHMPVRHTRRAYADSHQEITLDKFFIFRSSDLVQVYNRMTSDFLMCIPSQNKDMFPAAVAYDLQSAIQEIATASKYCPPRFPTGNAMTIRGDMLGSMPGDDFESPRAYHRSCAPMSNEEVWTNFTTLPAEWVCC</sequence>
<evidence type="ECO:0000313" key="3">
    <source>
        <dbReference type="Proteomes" id="UP000827549"/>
    </source>
</evidence>
<dbReference type="SMART" id="SM00256">
    <property type="entry name" value="FBOX"/>
    <property type="match status" value="1"/>
</dbReference>
<evidence type="ECO:0000259" key="1">
    <source>
        <dbReference type="SMART" id="SM00256"/>
    </source>
</evidence>
<protein>
    <recommendedName>
        <fullName evidence="1">F-box domain-containing protein</fullName>
    </recommendedName>
</protein>
<organism evidence="2 3">
    <name type="scientific">Vanrija pseudolonga</name>
    <dbReference type="NCBI Taxonomy" id="143232"/>
    <lineage>
        <taxon>Eukaryota</taxon>
        <taxon>Fungi</taxon>
        <taxon>Dikarya</taxon>
        <taxon>Basidiomycota</taxon>
        <taxon>Agaricomycotina</taxon>
        <taxon>Tremellomycetes</taxon>
        <taxon>Trichosporonales</taxon>
        <taxon>Trichosporonaceae</taxon>
        <taxon>Vanrija</taxon>
    </lineage>
</organism>
<dbReference type="CDD" id="cd09917">
    <property type="entry name" value="F-box_SF"/>
    <property type="match status" value="1"/>
</dbReference>